<comment type="caution">
    <text evidence="4">The sequence shown here is derived from an EMBL/GenBank/DDBJ whole genome shotgun (WGS) entry which is preliminary data.</text>
</comment>
<dbReference type="Proteomes" id="UP001189429">
    <property type="component" value="Unassembled WGS sequence"/>
</dbReference>
<dbReference type="SUPFAM" id="SSF53448">
    <property type="entry name" value="Nucleotide-diphospho-sugar transferases"/>
    <property type="match status" value="1"/>
</dbReference>
<dbReference type="Pfam" id="PF02709">
    <property type="entry name" value="Glyco_transf_7C"/>
    <property type="match status" value="1"/>
</dbReference>
<evidence type="ECO:0000256" key="1">
    <source>
        <dbReference type="ARBA" id="ARBA00022679"/>
    </source>
</evidence>
<name>A0ABN9V2S9_9DINO</name>
<sequence length="262" mass="29518">MEPHCVVGRQWLEPLLQRLSESPPGTVLMPTLDIIPESDFGAYHIAQQFIGGFDWTLKFNWMGRPGARNASYQHPDPYPTPVLSGGIFAIWREHWERAGTYDEGMNEWGGEHIEMSLRTWRCGGRIEIVPCSRIGHLFRSRNPYSVDVAEVLRNEKRAALVWLDEHLERFYAAAPPARGLDAGSVEERLRLRAALGCRSMGWYTEHVYPELLGEQRAAGSPEPWTPAGALALALGALTGLLWLRPLAAKLQRVLGKPRSERD</sequence>
<dbReference type="PANTHER" id="PTHR11675:SF128">
    <property type="entry name" value="POLYPEPTIDE N-ACETYLGALACTOSAMINYLTRANSFERASE 13-RELATED"/>
    <property type="match status" value="1"/>
</dbReference>
<reference evidence="4" key="1">
    <citation type="submission" date="2023-10" db="EMBL/GenBank/DDBJ databases">
        <authorList>
            <person name="Chen Y."/>
            <person name="Shah S."/>
            <person name="Dougan E. K."/>
            <person name="Thang M."/>
            <person name="Chan C."/>
        </authorList>
    </citation>
    <scope>NUCLEOTIDE SEQUENCE [LARGE SCALE GENOMIC DNA]</scope>
</reference>
<evidence type="ECO:0000259" key="3">
    <source>
        <dbReference type="Pfam" id="PF02709"/>
    </source>
</evidence>
<protein>
    <recommendedName>
        <fullName evidence="3">Galactosyltransferase C-terminal domain-containing protein</fullName>
    </recommendedName>
</protein>
<keyword evidence="1" id="KW-0808">Transferase</keyword>
<gene>
    <name evidence="4" type="ORF">PCOR1329_LOCUS54095</name>
</gene>
<evidence type="ECO:0000313" key="4">
    <source>
        <dbReference type="EMBL" id="CAK0867077.1"/>
    </source>
</evidence>
<dbReference type="InterPro" id="IPR027791">
    <property type="entry name" value="Galactosyl_T_C"/>
</dbReference>
<feature type="domain" description="Galactosyltransferase C-terminal" evidence="3">
    <location>
        <begin position="77"/>
        <end position="138"/>
    </location>
</feature>
<organism evidence="4 5">
    <name type="scientific">Prorocentrum cordatum</name>
    <dbReference type="NCBI Taxonomy" id="2364126"/>
    <lineage>
        <taxon>Eukaryota</taxon>
        <taxon>Sar</taxon>
        <taxon>Alveolata</taxon>
        <taxon>Dinophyceae</taxon>
        <taxon>Prorocentrales</taxon>
        <taxon>Prorocentraceae</taxon>
        <taxon>Prorocentrum</taxon>
    </lineage>
</organism>
<evidence type="ECO:0000256" key="2">
    <source>
        <dbReference type="ARBA" id="ARBA00023157"/>
    </source>
</evidence>
<proteinExistence type="predicted"/>
<keyword evidence="5" id="KW-1185">Reference proteome</keyword>
<dbReference type="EMBL" id="CAUYUJ010016605">
    <property type="protein sequence ID" value="CAK0867077.1"/>
    <property type="molecule type" value="Genomic_DNA"/>
</dbReference>
<dbReference type="InterPro" id="IPR029044">
    <property type="entry name" value="Nucleotide-diphossugar_trans"/>
</dbReference>
<dbReference type="PANTHER" id="PTHR11675">
    <property type="entry name" value="N-ACETYLGALACTOSAMINYLTRANSFERASE"/>
    <property type="match status" value="1"/>
</dbReference>
<accession>A0ABN9V2S9</accession>
<evidence type="ECO:0000313" key="5">
    <source>
        <dbReference type="Proteomes" id="UP001189429"/>
    </source>
</evidence>
<keyword evidence="2" id="KW-1015">Disulfide bond</keyword>
<dbReference type="Gene3D" id="3.90.550.10">
    <property type="entry name" value="Spore Coat Polysaccharide Biosynthesis Protein SpsA, Chain A"/>
    <property type="match status" value="1"/>
</dbReference>